<dbReference type="InterPro" id="IPR011992">
    <property type="entry name" value="EF-hand-dom_pair"/>
</dbReference>
<dbReference type="InterPro" id="IPR018247">
    <property type="entry name" value="EF_Hand_1_Ca_BS"/>
</dbReference>
<proteinExistence type="predicted"/>
<protein>
    <recommendedName>
        <fullName evidence="3">EF-hand domain-containing protein</fullName>
    </recommendedName>
</protein>
<dbReference type="EMBL" id="CAJNDS010002205">
    <property type="protein sequence ID" value="CAE7371594.1"/>
    <property type="molecule type" value="Genomic_DNA"/>
</dbReference>
<evidence type="ECO:0000256" key="2">
    <source>
        <dbReference type="SAM" id="SignalP"/>
    </source>
</evidence>
<gene>
    <name evidence="4" type="ORF">SNAT2548_LOCUS20287</name>
</gene>
<dbReference type="OrthoDB" id="429281at2759"/>
<evidence type="ECO:0000313" key="5">
    <source>
        <dbReference type="Proteomes" id="UP000604046"/>
    </source>
</evidence>
<dbReference type="SUPFAM" id="SSF47473">
    <property type="entry name" value="EF-hand"/>
    <property type="match status" value="1"/>
</dbReference>
<keyword evidence="1" id="KW-0106">Calcium</keyword>
<dbReference type="InterPro" id="IPR002048">
    <property type="entry name" value="EF_hand_dom"/>
</dbReference>
<organism evidence="4 5">
    <name type="scientific">Symbiodinium natans</name>
    <dbReference type="NCBI Taxonomy" id="878477"/>
    <lineage>
        <taxon>Eukaryota</taxon>
        <taxon>Sar</taxon>
        <taxon>Alveolata</taxon>
        <taxon>Dinophyceae</taxon>
        <taxon>Suessiales</taxon>
        <taxon>Symbiodiniaceae</taxon>
        <taxon>Symbiodinium</taxon>
    </lineage>
</organism>
<dbReference type="GO" id="GO:0005509">
    <property type="term" value="F:calcium ion binding"/>
    <property type="evidence" value="ECO:0007669"/>
    <property type="project" value="InterPro"/>
</dbReference>
<feature type="signal peptide" evidence="2">
    <location>
        <begin position="1"/>
        <end position="23"/>
    </location>
</feature>
<evidence type="ECO:0000256" key="1">
    <source>
        <dbReference type="ARBA" id="ARBA00022837"/>
    </source>
</evidence>
<dbReference type="Proteomes" id="UP000604046">
    <property type="component" value="Unassembled WGS sequence"/>
</dbReference>
<feature type="domain" description="EF-hand" evidence="3">
    <location>
        <begin position="59"/>
        <end position="94"/>
    </location>
</feature>
<name>A0A812Q800_9DINO</name>
<sequence length="126" mass="14414">MCLRTSSILMLSILLPCCSPVWGEVDWAALLDNMDLSRDGTIHWHEVKHSMGFKGLPKDVRKGFKEAFNAADINNDHVLALEEFKAFYARTEMIVQDRDRQLVEQARQRLQERKAAPLEGSVKSEL</sequence>
<dbReference type="PROSITE" id="PS50222">
    <property type="entry name" value="EF_HAND_2"/>
    <property type="match status" value="2"/>
</dbReference>
<reference evidence="4" key="1">
    <citation type="submission" date="2021-02" db="EMBL/GenBank/DDBJ databases">
        <authorList>
            <person name="Dougan E. K."/>
            <person name="Rhodes N."/>
            <person name="Thang M."/>
            <person name="Chan C."/>
        </authorList>
    </citation>
    <scope>NUCLEOTIDE SEQUENCE</scope>
</reference>
<evidence type="ECO:0000259" key="3">
    <source>
        <dbReference type="PROSITE" id="PS50222"/>
    </source>
</evidence>
<evidence type="ECO:0000313" key="4">
    <source>
        <dbReference type="EMBL" id="CAE7371594.1"/>
    </source>
</evidence>
<keyword evidence="5" id="KW-1185">Reference proteome</keyword>
<dbReference type="Gene3D" id="1.10.238.10">
    <property type="entry name" value="EF-hand"/>
    <property type="match status" value="1"/>
</dbReference>
<dbReference type="PROSITE" id="PS00018">
    <property type="entry name" value="EF_HAND_1"/>
    <property type="match status" value="1"/>
</dbReference>
<comment type="caution">
    <text evidence="4">The sequence shown here is derived from an EMBL/GenBank/DDBJ whole genome shotgun (WGS) entry which is preliminary data.</text>
</comment>
<accession>A0A812Q800</accession>
<dbReference type="AlphaFoldDB" id="A0A812Q800"/>
<feature type="domain" description="EF-hand" evidence="3">
    <location>
        <begin position="22"/>
        <end position="57"/>
    </location>
</feature>
<keyword evidence="2" id="KW-0732">Signal</keyword>
<feature type="chain" id="PRO_5032635048" description="EF-hand domain-containing protein" evidence="2">
    <location>
        <begin position="24"/>
        <end position="126"/>
    </location>
</feature>